<accession>A0ABP9S821</accession>
<name>A0ABP9S821_9ACTN</name>
<dbReference type="RefSeq" id="WP_345633780.1">
    <property type="nucleotide sequence ID" value="NZ_BAABJQ010000017.1"/>
</dbReference>
<dbReference type="Gene3D" id="3.50.50.60">
    <property type="entry name" value="FAD/NAD(P)-binding domain"/>
    <property type="match status" value="1"/>
</dbReference>
<organism evidence="2 3">
    <name type="scientific">Rugosimonospora acidiphila</name>
    <dbReference type="NCBI Taxonomy" id="556531"/>
    <lineage>
        <taxon>Bacteria</taxon>
        <taxon>Bacillati</taxon>
        <taxon>Actinomycetota</taxon>
        <taxon>Actinomycetes</taxon>
        <taxon>Micromonosporales</taxon>
        <taxon>Micromonosporaceae</taxon>
        <taxon>Rugosimonospora</taxon>
    </lineage>
</organism>
<dbReference type="Gene3D" id="3.30.9.10">
    <property type="entry name" value="D-Amino Acid Oxidase, subunit A, domain 2"/>
    <property type="match status" value="1"/>
</dbReference>
<sequence>MTANTVLISGAGVAGPTLAYWLARNGFAPTIVERAAAQRSSGNPVDVRGPAFPIAERMGLLPGLRAAATATTGLALLDARGRHKSRVNLSVNRTNEVEVPRADLASIIGDALAGSAELIYGDSISTLTQDGGGVDVTFERGAPRRFDLVIGTDGQHSTVRRLAWGPETDFVEHRGLYVATLPVERELNPTTDVLLYGTPGRLASLHPVHGDGGIAAFIWRGGPVPGYDHRRADQHKRIVEQAYAGAGWLVPELLERVRDAPDLYFDAVSQVRLDTWSQGRIGLLGDAASSVSLFGEGSSLAMAGAYTLAHTLAEHRDRPEQGLKAYEYEHRKLVAPKQNGFGAAARLMVPATRFGLAVRNNGARLMTGWQRLRTGAARRRRG</sequence>
<dbReference type="InterPro" id="IPR002938">
    <property type="entry name" value="FAD-bd"/>
</dbReference>
<proteinExistence type="predicted"/>
<reference evidence="3" key="1">
    <citation type="journal article" date="2019" name="Int. J. Syst. Evol. Microbiol.">
        <title>The Global Catalogue of Microorganisms (GCM) 10K type strain sequencing project: providing services to taxonomists for standard genome sequencing and annotation.</title>
        <authorList>
            <consortium name="The Broad Institute Genomics Platform"/>
            <consortium name="The Broad Institute Genome Sequencing Center for Infectious Disease"/>
            <person name="Wu L."/>
            <person name="Ma J."/>
        </authorList>
    </citation>
    <scope>NUCLEOTIDE SEQUENCE [LARGE SCALE GENOMIC DNA]</scope>
    <source>
        <strain evidence="3">JCM 18304</strain>
    </source>
</reference>
<dbReference type="InterPro" id="IPR051704">
    <property type="entry name" value="FAD_aromatic-hydroxylase"/>
</dbReference>
<comment type="caution">
    <text evidence="2">The sequence shown here is derived from an EMBL/GenBank/DDBJ whole genome shotgun (WGS) entry which is preliminary data.</text>
</comment>
<evidence type="ECO:0000313" key="3">
    <source>
        <dbReference type="Proteomes" id="UP001501570"/>
    </source>
</evidence>
<dbReference type="SUPFAM" id="SSF51905">
    <property type="entry name" value="FAD/NAD(P)-binding domain"/>
    <property type="match status" value="1"/>
</dbReference>
<dbReference type="PRINTS" id="PR00420">
    <property type="entry name" value="RNGMNOXGNASE"/>
</dbReference>
<dbReference type="GO" id="GO:0004497">
    <property type="term" value="F:monooxygenase activity"/>
    <property type="evidence" value="ECO:0007669"/>
    <property type="project" value="UniProtKB-KW"/>
</dbReference>
<dbReference type="InterPro" id="IPR036188">
    <property type="entry name" value="FAD/NAD-bd_sf"/>
</dbReference>
<gene>
    <name evidence="2" type="ORF">GCM10023322_51500</name>
</gene>
<dbReference type="Pfam" id="PF01494">
    <property type="entry name" value="FAD_binding_3"/>
    <property type="match status" value="1"/>
</dbReference>
<keyword evidence="2" id="KW-0503">Monooxygenase</keyword>
<keyword evidence="2" id="KW-0560">Oxidoreductase</keyword>
<feature type="domain" description="FAD-binding" evidence="1">
    <location>
        <begin position="5"/>
        <end position="333"/>
    </location>
</feature>
<dbReference type="EMBL" id="BAABJQ010000017">
    <property type="protein sequence ID" value="GAA5192266.1"/>
    <property type="molecule type" value="Genomic_DNA"/>
</dbReference>
<protein>
    <submittedName>
        <fullName evidence="2">FAD-dependent monooxygenase</fullName>
    </submittedName>
</protein>
<dbReference type="Proteomes" id="UP001501570">
    <property type="component" value="Unassembled WGS sequence"/>
</dbReference>
<dbReference type="PANTHER" id="PTHR46865">
    <property type="entry name" value="OXIDOREDUCTASE-RELATED"/>
    <property type="match status" value="1"/>
</dbReference>
<dbReference type="PANTHER" id="PTHR46865:SF2">
    <property type="entry name" value="MONOOXYGENASE"/>
    <property type="match status" value="1"/>
</dbReference>
<evidence type="ECO:0000259" key="1">
    <source>
        <dbReference type="Pfam" id="PF01494"/>
    </source>
</evidence>
<keyword evidence="3" id="KW-1185">Reference proteome</keyword>
<evidence type="ECO:0000313" key="2">
    <source>
        <dbReference type="EMBL" id="GAA5192266.1"/>
    </source>
</evidence>